<dbReference type="GO" id="GO:0004525">
    <property type="term" value="F:ribonuclease III activity"/>
    <property type="evidence" value="ECO:0000318"/>
    <property type="project" value="GO_Central"/>
</dbReference>
<proteinExistence type="predicted"/>
<dbReference type="STRING" id="71139.A0A059ADF0"/>
<name>A0A059ADF0_EUCGR</name>
<dbReference type="InterPro" id="IPR014720">
    <property type="entry name" value="dsRBD_dom"/>
</dbReference>
<dbReference type="eggNOG" id="ENOG502RYBS">
    <property type="taxonomic scope" value="Eukaryota"/>
</dbReference>
<dbReference type="GO" id="GO:0006396">
    <property type="term" value="P:RNA processing"/>
    <property type="evidence" value="ECO:0000318"/>
    <property type="project" value="GO_Central"/>
</dbReference>
<feature type="compositionally biased region" description="Low complexity" evidence="4">
    <location>
        <begin position="114"/>
        <end position="139"/>
    </location>
</feature>
<keyword evidence="1" id="KW-0677">Repeat</keyword>
<dbReference type="SUPFAM" id="SSF54768">
    <property type="entry name" value="dsRNA-binding domain-like"/>
    <property type="match status" value="2"/>
</dbReference>
<evidence type="ECO:0000313" key="6">
    <source>
        <dbReference type="EMBL" id="KCW52112.1"/>
    </source>
</evidence>
<dbReference type="Pfam" id="PF00035">
    <property type="entry name" value="dsrm"/>
    <property type="match status" value="2"/>
</dbReference>
<dbReference type="PANTHER" id="PTHR46031">
    <property type="match status" value="1"/>
</dbReference>
<gene>
    <name evidence="6" type="ORF">EUGRSUZ_J01547</name>
</gene>
<dbReference type="PANTHER" id="PTHR46031:SF37">
    <property type="entry name" value="DRBM DOMAIN-CONTAINING PROTEIN"/>
    <property type="match status" value="1"/>
</dbReference>
<dbReference type="GO" id="GO:0010468">
    <property type="term" value="P:regulation of gene expression"/>
    <property type="evidence" value="ECO:0000318"/>
    <property type="project" value="GO_Central"/>
</dbReference>
<feature type="domain" description="DRBM" evidence="5">
    <location>
        <begin position="419"/>
        <end position="486"/>
    </location>
</feature>
<dbReference type="EMBL" id="KK198762">
    <property type="protein sequence ID" value="KCW52112.1"/>
    <property type="molecule type" value="Genomic_DNA"/>
</dbReference>
<reference evidence="6" key="1">
    <citation type="submission" date="2013-07" db="EMBL/GenBank/DDBJ databases">
        <title>The genome of Eucalyptus grandis.</title>
        <authorList>
            <person name="Schmutz J."/>
            <person name="Hayes R."/>
            <person name="Myburg A."/>
            <person name="Tuskan G."/>
            <person name="Grattapaglia D."/>
            <person name="Rokhsar D.S."/>
        </authorList>
    </citation>
    <scope>NUCLEOTIDE SEQUENCE</scope>
    <source>
        <tissue evidence="6">Leaf extractions</tissue>
    </source>
</reference>
<dbReference type="AlphaFoldDB" id="A0A059ADF0"/>
<dbReference type="InParanoid" id="A0A059ADF0"/>
<evidence type="ECO:0000256" key="1">
    <source>
        <dbReference type="ARBA" id="ARBA00022737"/>
    </source>
</evidence>
<feature type="compositionally biased region" description="Low complexity" evidence="4">
    <location>
        <begin position="158"/>
        <end position="183"/>
    </location>
</feature>
<dbReference type="CDD" id="cd00048">
    <property type="entry name" value="DSRM_SF"/>
    <property type="match status" value="1"/>
</dbReference>
<protein>
    <recommendedName>
        <fullName evidence="5">DRBM domain-containing protein</fullName>
    </recommendedName>
</protein>
<dbReference type="SMART" id="SM00358">
    <property type="entry name" value="DSRM"/>
    <property type="match status" value="2"/>
</dbReference>
<organism evidence="6">
    <name type="scientific">Eucalyptus grandis</name>
    <name type="common">Flooded gum</name>
    <dbReference type="NCBI Taxonomy" id="71139"/>
    <lineage>
        <taxon>Eukaryota</taxon>
        <taxon>Viridiplantae</taxon>
        <taxon>Streptophyta</taxon>
        <taxon>Embryophyta</taxon>
        <taxon>Tracheophyta</taxon>
        <taxon>Spermatophyta</taxon>
        <taxon>Magnoliopsida</taxon>
        <taxon>eudicotyledons</taxon>
        <taxon>Gunneridae</taxon>
        <taxon>Pentapetalae</taxon>
        <taxon>rosids</taxon>
        <taxon>malvids</taxon>
        <taxon>Myrtales</taxon>
        <taxon>Myrtaceae</taxon>
        <taxon>Myrtoideae</taxon>
        <taxon>Eucalypteae</taxon>
        <taxon>Eucalyptus</taxon>
    </lineage>
</organism>
<evidence type="ECO:0000256" key="4">
    <source>
        <dbReference type="SAM" id="MobiDB-lite"/>
    </source>
</evidence>
<sequence>MRERRLSASSPVPVRIDDLTQFRQPELPNVEPEQASAPAPPSSWAPVKAQTFDPSLSVPIGRKNLSQLHQPELPVAEPSQVPAPPSSGAPTQAQAFDPYLPVPVRTDNGGQFRQPELPLAEPARAPASPSSQAPMQAQAFEPSLSVPVRTDNGGQFRQPELPLAEPARAPASPSSQAPMQAQAFEPSLSVPIERNNLSQLHQPELPVAEPAQAPAPPSSGAPMQAQAFDPYLPVPVRTDNLSQFRQTELLPLAIPTQALALPSSLAPASSQAPVQAQVFNPSLLVPARMDDLSDFSQPEPPTVVPAQALAPPSTQASERAQVSCPPSCVPEHVRYKNRLQEYTQKIMVHFPIYNTINEGSQHAPRYRSTVFVDGKSFTSPNTFPQKKEAEQNVAQIALELLSQKMEDEACPLIHEDTIFCKSILNEYAAKMNLEMPNYRTIQPQGAVPVFASSLVFNGVTYTGDVGKSKKEAEQLAARAAIQSLYDDSKSKIVLLKTIKSKWKLYAAHRETKYSCPVGVNMGGNSEISDTKNREGSSSGPPNYILGSAIPEACSELPKPHHLFQIPRAVAVASSAVENPLISFVPSSTEQQPIAATNPGKKRRKN</sequence>
<evidence type="ECO:0000256" key="3">
    <source>
        <dbReference type="PROSITE-ProRule" id="PRU00266"/>
    </source>
</evidence>
<dbReference type="PROSITE" id="PS50137">
    <property type="entry name" value="DS_RBD"/>
    <property type="match status" value="2"/>
</dbReference>
<keyword evidence="2 3" id="KW-0694">RNA-binding</keyword>
<dbReference type="Gene3D" id="3.30.160.20">
    <property type="match status" value="2"/>
</dbReference>
<feature type="region of interest" description="Disordered" evidence="4">
    <location>
        <begin position="1"/>
        <end position="183"/>
    </location>
</feature>
<feature type="domain" description="DRBM" evidence="5">
    <location>
        <begin position="334"/>
        <end position="403"/>
    </location>
</feature>
<dbReference type="Gramene" id="KCW52112">
    <property type="protein sequence ID" value="KCW52112"/>
    <property type="gene ID" value="EUGRSUZ_J01547"/>
</dbReference>
<dbReference type="GO" id="GO:0003725">
    <property type="term" value="F:double-stranded RNA binding"/>
    <property type="evidence" value="ECO:0000318"/>
    <property type="project" value="GO_Central"/>
</dbReference>
<dbReference type="GO" id="GO:0005634">
    <property type="term" value="C:nucleus"/>
    <property type="evidence" value="ECO:0000318"/>
    <property type="project" value="GO_Central"/>
</dbReference>
<accession>A0A059ADF0</accession>
<evidence type="ECO:0000256" key="2">
    <source>
        <dbReference type="ARBA" id="ARBA00022884"/>
    </source>
</evidence>
<evidence type="ECO:0000259" key="5">
    <source>
        <dbReference type="PROSITE" id="PS50137"/>
    </source>
</evidence>